<name>A0A0A6PK95_9GAMM</name>
<dbReference type="InterPro" id="IPR024961">
    <property type="entry name" value="T2SS_GspC_N"/>
</dbReference>
<accession>A0A0A6PK95</accession>
<dbReference type="GO" id="GO:0005886">
    <property type="term" value="C:plasma membrane"/>
    <property type="evidence" value="ECO:0007669"/>
    <property type="project" value="UniProtKB-SubCell"/>
</dbReference>
<evidence type="ECO:0000256" key="9">
    <source>
        <dbReference type="ARBA" id="ARBA00023136"/>
    </source>
</evidence>
<evidence type="ECO:0000313" key="12">
    <source>
        <dbReference type="EMBL" id="KHD10604.1"/>
    </source>
</evidence>
<dbReference type="Pfam" id="PF11356">
    <property type="entry name" value="T2SSC"/>
    <property type="match status" value="1"/>
</dbReference>
<feature type="transmembrane region" description="Helical" evidence="10">
    <location>
        <begin position="12"/>
        <end position="33"/>
    </location>
</feature>
<keyword evidence="3" id="KW-0813">Transport</keyword>
<feature type="domain" description="Type II secretion system protein GspC N-terminal" evidence="11">
    <location>
        <begin position="19"/>
        <end position="151"/>
    </location>
</feature>
<dbReference type="GO" id="GO:0015628">
    <property type="term" value="P:protein secretion by the type II secretion system"/>
    <property type="evidence" value="ECO:0007669"/>
    <property type="project" value="InterPro"/>
</dbReference>
<evidence type="ECO:0000256" key="5">
    <source>
        <dbReference type="ARBA" id="ARBA00022519"/>
    </source>
</evidence>
<evidence type="ECO:0000256" key="2">
    <source>
        <dbReference type="ARBA" id="ARBA00007986"/>
    </source>
</evidence>
<keyword evidence="9 10" id="KW-0472">Membrane</keyword>
<organism evidence="12 13">
    <name type="scientific">Candidatus Thiomargarita nelsonii</name>
    <dbReference type="NCBI Taxonomy" id="1003181"/>
    <lineage>
        <taxon>Bacteria</taxon>
        <taxon>Pseudomonadati</taxon>
        <taxon>Pseudomonadota</taxon>
        <taxon>Gammaproteobacteria</taxon>
        <taxon>Thiotrichales</taxon>
        <taxon>Thiotrichaceae</taxon>
        <taxon>Thiomargarita</taxon>
    </lineage>
</organism>
<dbReference type="SUPFAM" id="SSF50156">
    <property type="entry name" value="PDZ domain-like"/>
    <property type="match status" value="1"/>
</dbReference>
<sequence length="278" mass="30910">MNILIHLIRWSINIALTGVLGYSAVQIIIMLIIGTTPLETNKQHTRSRQQQAQISTPALKISPQAYIFGKPKPDETQIVSHTPPETKLNLKLHGIYYSSDPTMSYAMIAAANGKSTSYRLGQTVSTSGALLHEIDSRRVILLRNGRYETLHIMGTKDNHSQERAVPTNGAGKLLGQYQRQLQTNPNSLMKLMRIYPVKRSGRFIGYRIKQGKDASLLSRFNLQTGDILTTVNGVKLDSPLKGLGLIQQLATANQINLEILRNGQIVPLFFVVEKSTTH</sequence>
<dbReference type="Gene3D" id="2.30.42.10">
    <property type="match status" value="1"/>
</dbReference>
<keyword evidence="13" id="KW-1185">Reference proteome</keyword>
<evidence type="ECO:0000256" key="1">
    <source>
        <dbReference type="ARBA" id="ARBA00004533"/>
    </source>
</evidence>
<keyword evidence="7" id="KW-0653">Protein transport</keyword>
<dbReference type="NCBIfam" id="TIGR01713">
    <property type="entry name" value="typeII_sec_gspC"/>
    <property type="match status" value="1"/>
</dbReference>
<gene>
    <name evidence="12" type="ORF">PN36_24410</name>
</gene>
<proteinExistence type="inferred from homology"/>
<dbReference type="InterPro" id="IPR001639">
    <property type="entry name" value="T2SS_protein-GspC"/>
</dbReference>
<evidence type="ECO:0000256" key="10">
    <source>
        <dbReference type="SAM" id="Phobius"/>
    </source>
</evidence>
<dbReference type="InterPro" id="IPR036034">
    <property type="entry name" value="PDZ_sf"/>
</dbReference>
<evidence type="ECO:0000256" key="3">
    <source>
        <dbReference type="ARBA" id="ARBA00022448"/>
    </source>
</evidence>
<comment type="caution">
    <text evidence="12">The sequence shown here is derived from an EMBL/GenBank/DDBJ whole genome shotgun (WGS) entry which is preliminary data.</text>
</comment>
<keyword evidence="6 10" id="KW-0812">Transmembrane</keyword>
<evidence type="ECO:0000256" key="8">
    <source>
        <dbReference type="ARBA" id="ARBA00022989"/>
    </source>
</evidence>
<dbReference type="Proteomes" id="UP000030428">
    <property type="component" value="Unassembled WGS sequence"/>
</dbReference>
<protein>
    <recommendedName>
        <fullName evidence="11">Type II secretion system protein GspC N-terminal domain-containing protein</fullName>
    </recommendedName>
</protein>
<dbReference type="EMBL" id="JSZA02000127">
    <property type="protein sequence ID" value="KHD10604.1"/>
    <property type="molecule type" value="Genomic_DNA"/>
</dbReference>
<comment type="subcellular location">
    <subcellularLocation>
        <location evidence="1">Cell inner membrane</location>
    </subcellularLocation>
</comment>
<keyword evidence="8 10" id="KW-1133">Transmembrane helix</keyword>
<reference evidence="12 13" key="1">
    <citation type="journal article" date="2016" name="Front. Microbiol.">
        <title>Single-Cell (Meta-)Genomics of a Dimorphic Candidatus Thiomargarita nelsonii Reveals Genomic Plasticity.</title>
        <authorList>
            <person name="Flood B.E."/>
            <person name="Fliss P."/>
            <person name="Jones D.S."/>
            <person name="Dick G.J."/>
            <person name="Jain S."/>
            <person name="Kaster A.K."/>
            <person name="Winkel M."/>
            <person name="Mussmann M."/>
            <person name="Bailey J."/>
        </authorList>
    </citation>
    <scope>NUCLEOTIDE SEQUENCE [LARGE SCALE GENOMIC DNA]</scope>
    <source>
        <strain evidence="12">Hydrate Ridge</strain>
    </source>
</reference>
<keyword evidence="5" id="KW-0997">Cell inner membrane</keyword>
<evidence type="ECO:0000256" key="6">
    <source>
        <dbReference type="ARBA" id="ARBA00022692"/>
    </source>
</evidence>
<evidence type="ECO:0000313" key="13">
    <source>
        <dbReference type="Proteomes" id="UP000030428"/>
    </source>
</evidence>
<keyword evidence="4" id="KW-1003">Cell membrane</keyword>
<dbReference type="Gene3D" id="2.30.30.830">
    <property type="match status" value="1"/>
</dbReference>
<dbReference type="GO" id="GO:0015627">
    <property type="term" value="C:type II protein secretion system complex"/>
    <property type="evidence" value="ECO:0007669"/>
    <property type="project" value="InterPro"/>
</dbReference>
<evidence type="ECO:0000259" key="11">
    <source>
        <dbReference type="Pfam" id="PF11356"/>
    </source>
</evidence>
<comment type="similarity">
    <text evidence="2">Belongs to the GSP C family.</text>
</comment>
<evidence type="ECO:0000256" key="4">
    <source>
        <dbReference type="ARBA" id="ARBA00022475"/>
    </source>
</evidence>
<evidence type="ECO:0000256" key="7">
    <source>
        <dbReference type="ARBA" id="ARBA00022927"/>
    </source>
</evidence>
<dbReference type="AlphaFoldDB" id="A0A0A6PK95"/>